<organism evidence="1 2">
    <name type="scientific">Serratia phage BF</name>
    <dbReference type="NCBI Taxonomy" id="1962671"/>
    <lineage>
        <taxon>Viruses</taxon>
        <taxon>Duplodnaviria</taxon>
        <taxon>Heunggongvirae</taxon>
        <taxon>Uroviricota</taxon>
        <taxon>Caudoviricetes</taxon>
        <taxon>Eneladusvirus</taxon>
        <taxon>Eneladusvirus BF</taxon>
    </lineage>
</organism>
<name>A0A1S6UA61_9CAUD</name>
<dbReference type="EMBL" id="KY630187">
    <property type="protein sequence ID" value="AQW88623.1"/>
    <property type="molecule type" value="Genomic_DNA"/>
</dbReference>
<proteinExistence type="predicted"/>
<accession>A0A1S6UA61</accession>
<reference evidence="1" key="1">
    <citation type="submission" date="2017-02" db="EMBL/GenBank/DDBJ databases">
        <title>Genome sequence of Serratia marcescens phage BF.</title>
        <authorList>
            <person name="Casey E."/>
            <person name="Fitzgerald B."/>
            <person name="Mahony J."/>
            <person name="Lugli G."/>
            <person name="Ventura M."/>
            <person name="van Sinderen D."/>
        </authorList>
    </citation>
    <scope>NUCLEOTIDE SEQUENCE [LARGE SCALE GENOMIC DNA]</scope>
</reference>
<keyword evidence="2" id="KW-1185">Reference proteome</keyword>
<sequence>MSKKLIRGGEVPQSAEVLSTSEFMDVALEQISSTALSVKGSNEAEPVLTAMSDILDLMCSFLKAKNIEPNALFEHAEVLRETEGTFEKKVAVTKE</sequence>
<dbReference type="Proteomes" id="UP000221837">
    <property type="component" value="Genome"/>
</dbReference>
<evidence type="ECO:0000313" key="1">
    <source>
        <dbReference type="EMBL" id="AQW88623.1"/>
    </source>
</evidence>
<dbReference type="OrthoDB" id="23154at10239"/>
<evidence type="ECO:0000313" key="2">
    <source>
        <dbReference type="Proteomes" id="UP000221837"/>
    </source>
</evidence>
<gene>
    <name evidence="1" type="ORF">BF_0098</name>
</gene>
<protein>
    <submittedName>
        <fullName evidence="1">Uncharacterized protein</fullName>
    </submittedName>
</protein>